<dbReference type="InterPro" id="IPR009334">
    <property type="entry name" value="DUF993"/>
</dbReference>
<dbReference type="AlphaFoldDB" id="A0A2T8F7Y3"/>
<name>A0A2T8F7Y3_9ACTN</name>
<organism evidence="1 2">
    <name type="scientific">Nocardioides gansuensis</name>
    <dbReference type="NCBI Taxonomy" id="2138300"/>
    <lineage>
        <taxon>Bacteria</taxon>
        <taxon>Bacillati</taxon>
        <taxon>Actinomycetota</taxon>
        <taxon>Actinomycetes</taxon>
        <taxon>Propionibacteriales</taxon>
        <taxon>Nocardioidaceae</taxon>
        <taxon>Nocardioides</taxon>
    </lineage>
</organism>
<keyword evidence="2" id="KW-1185">Reference proteome</keyword>
<gene>
    <name evidence="1" type="ORF">DDE18_16945</name>
</gene>
<comment type="caution">
    <text evidence="1">The sequence shown here is derived from an EMBL/GenBank/DDBJ whole genome shotgun (WGS) entry which is preliminary data.</text>
</comment>
<dbReference type="SUPFAM" id="SSF51569">
    <property type="entry name" value="Aldolase"/>
    <property type="match status" value="1"/>
</dbReference>
<dbReference type="EMBL" id="QDGZ01000007">
    <property type="protein sequence ID" value="PVG81815.1"/>
    <property type="molecule type" value="Genomic_DNA"/>
</dbReference>
<dbReference type="Proteomes" id="UP000246018">
    <property type="component" value="Unassembled WGS sequence"/>
</dbReference>
<evidence type="ECO:0000313" key="1">
    <source>
        <dbReference type="EMBL" id="PVG81815.1"/>
    </source>
</evidence>
<dbReference type="InterPro" id="IPR013785">
    <property type="entry name" value="Aldolase_TIM"/>
</dbReference>
<dbReference type="Gene3D" id="3.20.20.70">
    <property type="entry name" value="Aldolase class I"/>
    <property type="match status" value="1"/>
</dbReference>
<evidence type="ECO:0000313" key="2">
    <source>
        <dbReference type="Proteomes" id="UP000246018"/>
    </source>
</evidence>
<accession>A0A2T8F7Y3</accession>
<protein>
    <submittedName>
        <fullName evidence="1">Dihydrodipicolinate synthase family protein</fullName>
    </submittedName>
</protein>
<sequence length="384" mass="40979">MVPLPIAGGGTEQYELGTPVTVDPSLTGSEPPKSRACFAAPHVVADPRSGGDTGIDAVDWERTLAFREHLWSHGLGVAEAMDTAQRGMGLTWPHAKQLISLSADAAQGRPIVAGAATDQLPETDRHSLNAIAAAYIEQCQYIEECGAVPVVMASRAMAATASSPADYVNVYGQVLAEVSGPVLLHWLGEAFDTQLSGYWGSTGHDGAADALLEVIALAPDKIDGVKISILDADRETALRSRMPAGVRVYTGDDYNYADLIRGDTHGASDALLGAFNPMARIAGAALRALDDDDVASYDSLLLPTVPLSRKIFAAPTQYYKTGIVFLAYVNGHQDHFRMIRGMETTRSVMHLAEIVRLADRAGVFDDIEEAARRIRSIMATYGVA</sequence>
<dbReference type="Pfam" id="PF06187">
    <property type="entry name" value="DUF993"/>
    <property type="match status" value="1"/>
</dbReference>
<reference evidence="1 2" key="1">
    <citation type="submission" date="2018-04" db="EMBL/GenBank/DDBJ databases">
        <title>Genome of Nocardioides gansuensis WSJ-1.</title>
        <authorList>
            <person name="Wu S."/>
            <person name="Wang G."/>
        </authorList>
    </citation>
    <scope>NUCLEOTIDE SEQUENCE [LARGE SCALE GENOMIC DNA]</scope>
    <source>
        <strain evidence="1 2">WSJ-1</strain>
    </source>
</reference>
<proteinExistence type="predicted"/>
<dbReference type="OrthoDB" id="9805272at2"/>